<evidence type="ECO:0000256" key="1">
    <source>
        <dbReference type="ARBA" id="ARBA00007162"/>
    </source>
</evidence>
<feature type="signal peptide" evidence="3">
    <location>
        <begin position="1"/>
        <end position="18"/>
    </location>
</feature>
<proteinExistence type="inferred from homology"/>
<dbReference type="GO" id="GO:0055085">
    <property type="term" value="P:transmembrane transport"/>
    <property type="evidence" value="ECO:0007669"/>
    <property type="project" value="InterPro"/>
</dbReference>
<dbReference type="RefSeq" id="WP_184668539.1">
    <property type="nucleotide sequence ID" value="NZ_BAABAI010000013.1"/>
</dbReference>
<evidence type="ECO:0000256" key="3">
    <source>
        <dbReference type="SAM" id="SignalP"/>
    </source>
</evidence>
<comment type="similarity">
    <text evidence="1">Belongs to the phosphate/phosphite/phosphonate binding protein family.</text>
</comment>
<accession>A0A7W7WVQ0</accession>
<dbReference type="CDD" id="cd01071">
    <property type="entry name" value="PBP2_PhnD_like"/>
    <property type="match status" value="1"/>
</dbReference>
<evidence type="ECO:0000256" key="2">
    <source>
        <dbReference type="ARBA" id="ARBA00022729"/>
    </source>
</evidence>
<dbReference type="InterPro" id="IPR005770">
    <property type="entry name" value="PhnD"/>
</dbReference>
<protein>
    <submittedName>
        <fullName evidence="4">Phosphonate transport system substrate-binding protein</fullName>
    </submittedName>
</protein>
<organism evidence="4 5">
    <name type="scientific">Saccharothrix violaceirubra</name>
    <dbReference type="NCBI Taxonomy" id="413306"/>
    <lineage>
        <taxon>Bacteria</taxon>
        <taxon>Bacillati</taxon>
        <taxon>Actinomycetota</taxon>
        <taxon>Actinomycetes</taxon>
        <taxon>Pseudonocardiales</taxon>
        <taxon>Pseudonocardiaceae</taxon>
        <taxon>Saccharothrix</taxon>
    </lineage>
</organism>
<keyword evidence="5" id="KW-1185">Reference proteome</keyword>
<sequence length="296" mass="32017">MRRVVLLFVLLAACQAHTPPPPTVEDPLVFSGIPTGSSMTVLQAFQPIIDMLRRETGREIRIQDTTSYDALIEGVRDGDIDIAAFGPLSYVLAKERGAPITAVAAQTKEKGKTPGFRAHGFTRAGSEVHTMADLRGRKVCFVDQGSTSGYLYPAAELQGLGISPTTDVEPVFVGSHEASVLAVANGDCAAGFAFDEMVDRHLVERGQIKAGQIVTIWRSDLIPGAPIGISDRLPDTLRDTMSRAIREKANADYLRANGFCQGECPLGDADAYGYTPVDDHFYDKVREVCKRTTCTP</sequence>
<evidence type="ECO:0000313" key="4">
    <source>
        <dbReference type="EMBL" id="MBB4965132.1"/>
    </source>
</evidence>
<dbReference type="NCBIfam" id="TIGR01098">
    <property type="entry name" value="3A0109s03R"/>
    <property type="match status" value="1"/>
</dbReference>
<dbReference type="PANTHER" id="PTHR35841">
    <property type="entry name" value="PHOSPHONATES-BINDING PERIPLASMIC PROTEIN"/>
    <property type="match status" value="1"/>
</dbReference>
<dbReference type="PANTHER" id="PTHR35841:SF1">
    <property type="entry name" value="PHOSPHONATES-BINDING PERIPLASMIC PROTEIN"/>
    <property type="match status" value="1"/>
</dbReference>
<gene>
    <name evidence="4" type="ORF">F4559_002491</name>
</gene>
<name>A0A7W7WVQ0_9PSEU</name>
<dbReference type="Pfam" id="PF12974">
    <property type="entry name" value="Phosphonate-bd"/>
    <property type="match status" value="1"/>
</dbReference>
<dbReference type="Gene3D" id="3.40.190.10">
    <property type="entry name" value="Periplasmic binding protein-like II"/>
    <property type="match status" value="2"/>
</dbReference>
<dbReference type="SUPFAM" id="SSF53850">
    <property type="entry name" value="Periplasmic binding protein-like II"/>
    <property type="match status" value="1"/>
</dbReference>
<comment type="caution">
    <text evidence="4">The sequence shown here is derived from an EMBL/GenBank/DDBJ whole genome shotgun (WGS) entry which is preliminary data.</text>
</comment>
<reference evidence="4 5" key="1">
    <citation type="submission" date="2020-08" db="EMBL/GenBank/DDBJ databases">
        <title>Sequencing the genomes of 1000 actinobacteria strains.</title>
        <authorList>
            <person name="Klenk H.-P."/>
        </authorList>
    </citation>
    <scope>NUCLEOTIDE SEQUENCE [LARGE SCALE GENOMIC DNA]</scope>
    <source>
        <strain evidence="4 5">DSM 45084</strain>
    </source>
</reference>
<keyword evidence="2 3" id="KW-0732">Signal</keyword>
<dbReference type="EMBL" id="JACHJS010000001">
    <property type="protein sequence ID" value="MBB4965132.1"/>
    <property type="molecule type" value="Genomic_DNA"/>
</dbReference>
<feature type="chain" id="PRO_5038467247" evidence="3">
    <location>
        <begin position="19"/>
        <end position="296"/>
    </location>
</feature>
<evidence type="ECO:0000313" key="5">
    <source>
        <dbReference type="Proteomes" id="UP000542674"/>
    </source>
</evidence>
<dbReference type="GO" id="GO:0043190">
    <property type="term" value="C:ATP-binding cassette (ABC) transporter complex"/>
    <property type="evidence" value="ECO:0007669"/>
    <property type="project" value="InterPro"/>
</dbReference>
<dbReference type="AlphaFoldDB" id="A0A7W7WVQ0"/>
<dbReference type="Proteomes" id="UP000542674">
    <property type="component" value="Unassembled WGS sequence"/>
</dbReference>